<proteinExistence type="predicted"/>
<reference evidence="1 2" key="1">
    <citation type="submission" date="2018-08" db="EMBL/GenBank/DDBJ databases">
        <title>Chryseobacterium nematophagum: a novel matrix digesting pathogen of nematodes.</title>
        <authorList>
            <person name="Page A."/>
            <person name="Roberts M."/>
            <person name="Felix M.-A."/>
            <person name="Weir W."/>
        </authorList>
    </citation>
    <scope>NUCLEOTIDE SEQUENCE [LARGE SCALE GENOMIC DNA]</scope>
    <source>
        <strain evidence="1 2">JUb275</strain>
    </source>
</reference>
<protein>
    <submittedName>
        <fullName evidence="1">Uncharacterized protein</fullName>
    </submittedName>
</protein>
<name>A0A3M7LAB1_9FLAO</name>
<organism evidence="1 2">
    <name type="scientific">Chryseobacterium nematophagum</name>
    <dbReference type="NCBI Taxonomy" id="2305228"/>
    <lineage>
        <taxon>Bacteria</taxon>
        <taxon>Pseudomonadati</taxon>
        <taxon>Bacteroidota</taxon>
        <taxon>Flavobacteriia</taxon>
        <taxon>Flavobacteriales</taxon>
        <taxon>Weeksellaceae</taxon>
        <taxon>Chryseobacterium group</taxon>
        <taxon>Chryseobacterium</taxon>
    </lineage>
</organism>
<evidence type="ECO:0000313" key="2">
    <source>
        <dbReference type="Proteomes" id="UP000267524"/>
    </source>
</evidence>
<accession>A0A3M7LAB1</accession>
<dbReference type="AlphaFoldDB" id="A0A3M7LAB1"/>
<sequence length="204" mass="23680">MMLINFFKRKEKILATPHQGDTNSNDQVKYGFNNLTQHQFQLLLKYGKASANIGGFKSKAFIELPYGMVKKDVPALLKDDKVVEAINLIMECQYEKFELGNSSGNEVFGFLLWILSQYEFIKRIESRHLHSDPDPEILAAGISRLNEFGELSVIDNLANGNLLEYDRIEALPYFKVYQKLKLDKIIREINKKYQKIIEEKTRKK</sequence>
<keyword evidence="2" id="KW-1185">Reference proteome</keyword>
<gene>
    <name evidence="1" type="ORF">D1632_15525</name>
</gene>
<dbReference type="EMBL" id="QWIV01000014">
    <property type="protein sequence ID" value="RMZ58974.1"/>
    <property type="molecule type" value="Genomic_DNA"/>
</dbReference>
<dbReference type="Proteomes" id="UP000267524">
    <property type="component" value="Unassembled WGS sequence"/>
</dbReference>
<evidence type="ECO:0000313" key="1">
    <source>
        <dbReference type="EMBL" id="RMZ58974.1"/>
    </source>
</evidence>
<comment type="caution">
    <text evidence="1">The sequence shown here is derived from an EMBL/GenBank/DDBJ whole genome shotgun (WGS) entry which is preliminary data.</text>
</comment>